<evidence type="ECO:0000313" key="7">
    <source>
        <dbReference type="Proteomes" id="UP000027195"/>
    </source>
</evidence>
<proteinExistence type="inferred from homology"/>
<dbReference type="PRINTS" id="PR00131">
    <property type="entry name" value="GLHYDRLASE1"/>
</dbReference>
<reference evidence="7" key="1">
    <citation type="journal article" date="2014" name="Proc. Natl. Acad. Sci. U.S.A.">
        <title>Extensive sampling of basidiomycete genomes demonstrates inadequacy of the white-rot/brown-rot paradigm for wood decay fungi.</title>
        <authorList>
            <person name="Riley R."/>
            <person name="Salamov A.A."/>
            <person name="Brown D.W."/>
            <person name="Nagy L.G."/>
            <person name="Floudas D."/>
            <person name="Held B.W."/>
            <person name="Levasseur A."/>
            <person name="Lombard V."/>
            <person name="Morin E."/>
            <person name="Otillar R."/>
            <person name="Lindquist E.A."/>
            <person name="Sun H."/>
            <person name="LaButti K.M."/>
            <person name="Schmutz J."/>
            <person name="Jabbour D."/>
            <person name="Luo H."/>
            <person name="Baker S.E."/>
            <person name="Pisabarro A.G."/>
            <person name="Walton J.D."/>
            <person name="Blanchette R.A."/>
            <person name="Henrissat B."/>
            <person name="Martin F."/>
            <person name="Cullen D."/>
            <person name="Hibbett D.S."/>
            <person name="Grigoriev I.V."/>
        </authorList>
    </citation>
    <scope>NUCLEOTIDE SEQUENCE [LARGE SCALE GENOMIC DNA]</scope>
    <source>
        <strain evidence="7">FD-172 SS1</strain>
    </source>
</reference>
<dbReference type="AlphaFoldDB" id="A0A067MGE3"/>
<protein>
    <submittedName>
        <fullName evidence="6">Glycoside hydrolase family 1 protein</fullName>
    </submittedName>
</protein>
<evidence type="ECO:0000313" key="6">
    <source>
        <dbReference type="EMBL" id="KDQ10942.1"/>
    </source>
</evidence>
<dbReference type="PANTHER" id="PTHR10353">
    <property type="entry name" value="GLYCOSYL HYDROLASE"/>
    <property type="match status" value="1"/>
</dbReference>
<dbReference type="InterPro" id="IPR033132">
    <property type="entry name" value="GH_1_N_CS"/>
</dbReference>
<dbReference type="GO" id="GO:0008422">
    <property type="term" value="F:beta-glucosidase activity"/>
    <property type="evidence" value="ECO:0007669"/>
    <property type="project" value="TreeGrafter"/>
</dbReference>
<dbReference type="OrthoDB" id="65569at2759"/>
<sequence length="513" mass="57111">MGALATLSLLLALRAAGVAGALLSPDFLFLDGELLPDGFSYGCGTSAYQIEGAWNEDGKVESVWDHFAHDKGKGHIAGDQTGDLAMDFRHTYKKDLPLFRRALGINLYDFTIAWTRVQTADGKPNQRGIEFYRDMMKTAAEHGMQTSCTLYHWDLPQRLQDKYHRWISKGNITRDFRDYAELAYNALGDLCDTWVTMNEPHSFCSEGYGPDTESAPGYAGPIDLTYQCMHNALLAHSAAVQLFREKKAQGKVRGKIGIKLDGSPGVPLNSSSQADIEAVTKNNDFGIGWVAGPITSGDYPPVMRTAMGDTLPKFTEQEKALLKGSYDFIGFDAYTSQWVTPTKGKCVSDSDAWPSCIDSFDARPRSNQLIGRPTGSSWNFQQDTTVYDGLKYLHERWGAKELIVGENGMAGLNETQLPINQFVRDADRIEWYRSTLLNVKRALHDGIPLTGFVPWSCISNLEWSSGYYNDFGLIRAKPGRNQTRTPKQSAAYLKGVLTRGNSIEPYNFVHQEL</sequence>
<keyword evidence="7" id="KW-1185">Reference proteome</keyword>
<keyword evidence="5" id="KW-0732">Signal</keyword>
<dbReference type="InterPro" id="IPR017853">
    <property type="entry name" value="GH"/>
</dbReference>
<dbReference type="EMBL" id="KL198062">
    <property type="protein sequence ID" value="KDQ10942.1"/>
    <property type="molecule type" value="Genomic_DNA"/>
</dbReference>
<dbReference type="InParanoid" id="A0A067MGE3"/>
<name>A0A067MGE3_BOTB1</name>
<gene>
    <name evidence="6" type="ORF">BOTBODRAFT_190112</name>
</gene>
<keyword evidence="2 6" id="KW-0378">Hydrolase</keyword>
<dbReference type="PROSITE" id="PS00653">
    <property type="entry name" value="GLYCOSYL_HYDROL_F1_2"/>
    <property type="match status" value="1"/>
</dbReference>
<dbReference type="STRING" id="930990.A0A067MGE3"/>
<feature type="chain" id="PRO_5001644660" evidence="5">
    <location>
        <begin position="21"/>
        <end position="513"/>
    </location>
</feature>
<dbReference type="Pfam" id="PF00232">
    <property type="entry name" value="Glyco_hydro_1"/>
    <property type="match status" value="1"/>
</dbReference>
<dbReference type="GO" id="GO:0005975">
    <property type="term" value="P:carbohydrate metabolic process"/>
    <property type="evidence" value="ECO:0007669"/>
    <property type="project" value="InterPro"/>
</dbReference>
<dbReference type="Proteomes" id="UP000027195">
    <property type="component" value="Unassembled WGS sequence"/>
</dbReference>
<keyword evidence="3" id="KW-0326">Glycosidase</keyword>
<feature type="signal peptide" evidence="5">
    <location>
        <begin position="1"/>
        <end position="20"/>
    </location>
</feature>
<evidence type="ECO:0000256" key="2">
    <source>
        <dbReference type="ARBA" id="ARBA00022801"/>
    </source>
</evidence>
<accession>A0A067MGE3</accession>
<dbReference type="SUPFAM" id="SSF51445">
    <property type="entry name" value="(Trans)glycosidases"/>
    <property type="match status" value="1"/>
</dbReference>
<evidence type="ECO:0000256" key="3">
    <source>
        <dbReference type="ARBA" id="ARBA00023295"/>
    </source>
</evidence>
<evidence type="ECO:0000256" key="5">
    <source>
        <dbReference type="SAM" id="SignalP"/>
    </source>
</evidence>
<evidence type="ECO:0000256" key="4">
    <source>
        <dbReference type="RuleBase" id="RU003690"/>
    </source>
</evidence>
<organism evidence="6 7">
    <name type="scientific">Botryobasidium botryosum (strain FD-172 SS1)</name>
    <dbReference type="NCBI Taxonomy" id="930990"/>
    <lineage>
        <taxon>Eukaryota</taxon>
        <taxon>Fungi</taxon>
        <taxon>Dikarya</taxon>
        <taxon>Basidiomycota</taxon>
        <taxon>Agaricomycotina</taxon>
        <taxon>Agaricomycetes</taxon>
        <taxon>Cantharellales</taxon>
        <taxon>Botryobasidiaceae</taxon>
        <taxon>Botryobasidium</taxon>
    </lineage>
</organism>
<dbReference type="PANTHER" id="PTHR10353:SF36">
    <property type="entry name" value="LP05116P"/>
    <property type="match status" value="1"/>
</dbReference>
<comment type="similarity">
    <text evidence="1 4">Belongs to the glycosyl hydrolase 1 family.</text>
</comment>
<dbReference type="InterPro" id="IPR001360">
    <property type="entry name" value="Glyco_hydro_1"/>
</dbReference>
<dbReference type="Gene3D" id="3.20.20.80">
    <property type="entry name" value="Glycosidases"/>
    <property type="match status" value="1"/>
</dbReference>
<dbReference type="HOGENOM" id="CLU_001859_1_3_1"/>
<evidence type="ECO:0000256" key="1">
    <source>
        <dbReference type="ARBA" id="ARBA00010838"/>
    </source>
</evidence>